<reference evidence="2 3" key="1">
    <citation type="submission" date="2018-11" db="EMBL/GenBank/DDBJ databases">
        <authorList>
            <consortium name="Pathogen Informatics"/>
        </authorList>
    </citation>
    <scope>NUCLEOTIDE SEQUENCE [LARGE SCALE GENOMIC DNA]</scope>
</reference>
<dbReference type="Proteomes" id="UP000271162">
    <property type="component" value="Unassembled WGS sequence"/>
</dbReference>
<proteinExistence type="predicted"/>
<evidence type="ECO:0000313" key="2">
    <source>
        <dbReference type="EMBL" id="VDL85111.1"/>
    </source>
</evidence>
<gene>
    <name evidence="2" type="ORF">NBR_LOCUS21365</name>
</gene>
<dbReference type="AlphaFoldDB" id="A0A3P7DDL2"/>
<sequence length="119" mass="13966">MEVQRQRSSHLQVHCERLSSEVVKLRKECKVSEYRIAALVEENAALRARMNKGSTEDFDSASMQKLLKDQNHLIAALREEGRLLVNQLEVERKEHRAKFKLLKKEKQELEDRLQKVLSI</sequence>
<feature type="coiled-coil region" evidence="1">
    <location>
        <begin position="85"/>
        <end position="119"/>
    </location>
</feature>
<evidence type="ECO:0000313" key="3">
    <source>
        <dbReference type="Proteomes" id="UP000271162"/>
    </source>
</evidence>
<dbReference type="EMBL" id="UYSL01026248">
    <property type="protein sequence ID" value="VDL85111.1"/>
    <property type="molecule type" value="Genomic_DNA"/>
</dbReference>
<dbReference type="STRING" id="27835.A0A3P7DDL2"/>
<organism evidence="2 3">
    <name type="scientific">Nippostrongylus brasiliensis</name>
    <name type="common">Rat hookworm</name>
    <dbReference type="NCBI Taxonomy" id="27835"/>
    <lineage>
        <taxon>Eukaryota</taxon>
        <taxon>Metazoa</taxon>
        <taxon>Ecdysozoa</taxon>
        <taxon>Nematoda</taxon>
        <taxon>Chromadorea</taxon>
        <taxon>Rhabditida</taxon>
        <taxon>Rhabditina</taxon>
        <taxon>Rhabditomorpha</taxon>
        <taxon>Strongyloidea</taxon>
        <taxon>Heligmosomidae</taxon>
        <taxon>Nippostrongylus</taxon>
    </lineage>
</organism>
<keyword evidence="1" id="KW-0175">Coiled coil</keyword>
<name>A0A3P7DDL2_NIPBR</name>
<accession>A0A3P7DDL2</accession>
<evidence type="ECO:0000256" key="1">
    <source>
        <dbReference type="SAM" id="Coils"/>
    </source>
</evidence>
<protein>
    <submittedName>
        <fullName evidence="2">Uncharacterized protein</fullName>
    </submittedName>
</protein>
<keyword evidence="3" id="KW-1185">Reference proteome</keyword>